<feature type="compositionally biased region" description="Basic and acidic residues" evidence="1">
    <location>
        <begin position="294"/>
        <end position="303"/>
    </location>
</feature>
<organism evidence="2 3">
    <name type="scientific">Tanacetum coccineum</name>
    <dbReference type="NCBI Taxonomy" id="301880"/>
    <lineage>
        <taxon>Eukaryota</taxon>
        <taxon>Viridiplantae</taxon>
        <taxon>Streptophyta</taxon>
        <taxon>Embryophyta</taxon>
        <taxon>Tracheophyta</taxon>
        <taxon>Spermatophyta</taxon>
        <taxon>Magnoliopsida</taxon>
        <taxon>eudicotyledons</taxon>
        <taxon>Gunneridae</taxon>
        <taxon>Pentapetalae</taxon>
        <taxon>asterids</taxon>
        <taxon>campanulids</taxon>
        <taxon>Asterales</taxon>
        <taxon>Asteraceae</taxon>
        <taxon>Asteroideae</taxon>
        <taxon>Anthemideae</taxon>
        <taxon>Anthemidinae</taxon>
        <taxon>Tanacetum</taxon>
    </lineage>
</organism>
<reference evidence="2" key="2">
    <citation type="submission" date="2022-01" db="EMBL/GenBank/DDBJ databases">
        <authorList>
            <person name="Yamashiro T."/>
            <person name="Shiraishi A."/>
            <person name="Satake H."/>
            <person name="Nakayama K."/>
        </authorList>
    </citation>
    <scope>NUCLEOTIDE SEQUENCE</scope>
</reference>
<accession>A0ABQ4XM89</accession>
<feature type="region of interest" description="Disordered" evidence="1">
    <location>
        <begin position="248"/>
        <end position="303"/>
    </location>
</feature>
<comment type="caution">
    <text evidence="2">The sequence shown here is derived from an EMBL/GenBank/DDBJ whole genome shotgun (WGS) entry which is preliminary data.</text>
</comment>
<feature type="compositionally biased region" description="Acidic residues" evidence="1">
    <location>
        <begin position="142"/>
        <end position="151"/>
    </location>
</feature>
<name>A0ABQ4XM89_9ASTR</name>
<feature type="compositionally biased region" description="Acidic residues" evidence="1">
    <location>
        <begin position="59"/>
        <end position="106"/>
    </location>
</feature>
<feature type="compositionally biased region" description="Low complexity" evidence="1">
    <location>
        <begin position="152"/>
        <end position="161"/>
    </location>
</feature>
<protein>
    <submittedName>
        <fullName evidence="2">Uncharacterized protein</fullName>
    </submittedName>
</protein>
<proteinExistence type="predicted"/>
<reference evidence="2" key="1">
    <citation type="journal article" date="2022" name="Int. J. Mol. Sci.">
        <title>Draft Genome of Tanacetum Coccineum: Genomic Comparison of Closely Related Tanacetum-Family Plants.</title>
        <authorList>
            <person name="Yamashiro T."/>
            <person name="Shiraishi A."/>
            <person name="Nakayama K."/>
            <person name="Satake H."/>
        </authorList>
    </citation>
    <scope>NUCLEOTIDE SEQUENCE</scope>
</reference>
<evidence type="ECO:0000313" key="2">
    <source>
        <dbReference type="EMBL" id="GJS66187.1"/>
    </source>
</evidence>
<feature type="compositionally biased region" description="Low complexity" evidence="1">
    <location>
        <begin position="252"/>
        <end position="266"/>
    </location>
</feature>
<gene>
    <name evidence="2" type="ORF">Tco_0680751</name>
</gene>
<dbReference type="Proteomes" id="UP001151760">
    <property type="component" value="Unassembled WGS sequence"/>
</dbReference>
<evidence type="ECO:0000256" key="1">
    <source>
        <dbReference type="SAM" id="MobiDB-lite"/>
    </source>
</evidence>
<sequence length="303" mass="33367">MAVRVPHAMLLGLSAGMAEVAAMSEFAFRKRFRSSYESSPSVSPPDLPSRKRYRGTSELVEDSEEDDDEEDEDIEESMDSDSVSEDVEDEGPTAEDEDPAAEDEGLTTEVEGPGVDDKGYGLDDESRGIDDEGHSVESDGLGLEEEEEEAVPEGQQQAAPVVEKRDGSRYSQSTINIMAAGSKDSHQCLDQEDIHSGDHVFYEAEGRPAVQQHTAIETVLNMTLENKEHFQSEKEAIFLLLTETYYQEPKPQRSNATSSSTRQSASTRHKGKEVAKPITPKSESVSEEDSDPEQASRDKEISK</sequence>
<feature type="region of interest" description="Disordered" evidence="1">
    <location>
        <begin position="33"/>
        <end position="169"/>
    </location>
</feature>
<dbReference type="EMBL" id="BQNB010009631">
    <property type="protein sequence ID" value="GJS66187.1"/>
    <property type="molecule type" value="Genomic_DNA"/>
</dbReference>
<feature type="compositionally biased region" description="Basic and acidic residues" evidence="1">
    <location>
        <begin position="115"/>
        <end position="137"/>
    </location>
</feature>
<keyword evidence="3" id="KW-1185">Reference proteome</keyword>
<evidence type="ECO:0000313" key="3">
    <source>
        <dbReference type="Proteomes" id="UP001151760"/>
    </source>
</evidence>